<accession>A0A396AIK0</accession>
<dbReference type="SUPFAM" id="SSF56601">
    <property type="entry name" value="beta-lactamase/transpeptidase-like"/>
    <property type="match status" value="1"/>
</dbReference>
<feature type="active site" evidence="13">
    <location>
        <position position="127"/>
    </location>
</feature>
<evidence type="ECO:0000256" key="7">
    <source>
        <dbReference type="ARBA" id="ARBA00022729"/>
    </source>
</evidence>
<evidence type="ECO:0000259" key="17">
    <source>
        <dbReference type="Pfam" id="PF07943"/>
    </source>
</evidence>
<organism evidence="18 19">
    <name type="scientific">Roseburia inulinivorans</name>
    <dbReference type="NCBI Taxonomy" id="360807"/>
    <lineage>
        <taxon>Bacteria</taxon>
        <taxon>Bacillati</taxon>
        <taxon>Bacillota</taxon>
        <taxon>Clostridia</taxon>
        <taxon>Lachnospirales</taxon>
        <taxon>Lachnospiraceae</taxon>
        <taxon>Roseburia</taxon>
    </lineage>
</organism>
<comment type="function">
    <text evidence="1">Removes C-terminal D-alanyl residues from sugar-peptide cell wall precursors.</text>
</comment>
<dbReference type="PANTHER" id="PTHR21581">
    <property type="entry name" value="D-ALANYL-D-ALANINE CARBOXYPEPTIDASE"/>
    <property type="match status" value="1"/>
</dbReference>
<dbReference type="RefSeq" id="WP_118092071.1">
    <property type="nucleotide sequence ID" value="NZ_QSIQ01000003.1"/>
</dbReference>
<feature type="active site" description="Acyl-ester intermediate" evidence="13">
    <location>
        <position position="72"/>
    </location>
</feature>
<dbReference type="GO" id="GO:0006508">
    <property type="term" value="P:proteolysis"/>
    <property type="evidence" value="ECO:0007669"/>
    <property type="project" value="UniProtKB-KW"/>
</dbReference>
<name>A0A396AIK0_9FIRM</name>
<dbReference type="InterPro" id="IPR001967">
    <property type="entry name" value="Peptidase_S11_N"/>
</dbReference>
<dbReference type="SUPFAM" id="SSF69189">
    <property type="entry name" value="Penicillin-binding protein associated domain"/>
    <property type="match status" value="1"/>
</dbReference>
<feature type="binding site" evidence="14">
    <location>
        <position position="242"/>
    </location>
    <ligand>
        <name>substrate</name>
    </ligand>
</feature>
<dbReference type="Pfam" id="PF00768">
    <property type="entry name" value="Peptidase_S11"/>
    <property type="match status" value="1"/>
</dbReference>
<keyword evidence="9" id="KW-0133">Cell shape</keyword>
<dbReference type="UniPathway" id="UPA00219"/>
<evidence type="ECO:0000256" key="1">
    <source>
        <dbReference type="ARBA" id="ARBA00003217"/>
    </source>
</evidence>
<dbReference type="Gene3D" id="3.40.710.10">
    <property type="entry name" value="DD-peptidase/beta-lactamase superfamily"/>
    <property type="match status" value="1"/>
</dbReference>
<keyword evidence="5 18" id="KW-0121">Carboxypeptidase</keyword>
<dbReference type="InterPro" id="IPR037167">
    <property type="entry name" value="Peptidase_S11_C_sf"/>
</dbReference>
<dbReference type="GO" id="GO:0009002">
    <property type="term" value="F:serine-type D-Ala-D-Ala carboxypeptidase activity"/>
    <property type="evidence" value="ECO:0007669"/>
    <property type="project" value="UniProtKB-EC"/>
</dbReference>
<comment type="similarity">
    <text evidence="3 15">Belongs to the peptidase S11 family.</text>
</comment>
<dbReference type="Pfam" id="PF07943">
    <property type="entry name" value="PBP5_C"/>
    <property type="match status" value="1"/>
</dbReference>
<evidence type="ECO:0000256" key="6">
    <source>
        <dbReference type="ARBA" id="ARBA00022670"/>
    </source>
</evidence>
<evidence type="ECO:0000256" key="2">
    <source>
        <dbReference type="ARBA" id="ARBA00004752"/>
    </source>
</evidence>
<feature type="domain" description="Peptidase S11 D-alanyl-D-alanine carboxypeptidase A N-terminal" evidence="16">
    <location>
        <begin position="39"/>
        <end position="267"/>
    </location>
</feature>
<evidence type="ECO:0000259" key="16">
    <source>
        <dbReference type="Pfam" id="PF00768"/>
    </source>
</evidence>
<proteinExistence type="inferred from homology"/>
<dbReference type="GO" id="GO:0071555">
    <property type="term" value="P:cell wall organization"/>
    <property type="evidence" value="ECO:0007669"/>
    <property type="project" value="UniProtKB-KW"/>
</dbReference>
<dbReference type="PANTHER" id="PTHR21581:SF33">
    <property type="entry name" value="D-ALANYL-D-ALANINE CARBOXYPEPTIDASE DACB"/>
    <property type="match status" value="1"/>
</dbReference>
<evidence type="ECO:0000256" key="4">
    <source>
        <dbReference type="ARBA" id="ARBA00012448"/>
    </source>
</evidence>
<comment type="pathway">
    <text evidence="2">Cell wall biogenesis; peptidoglycan biosynthesis.</text>
</comment>
<evidence type="ECO:0000256" key="10">
    <source>
        <dbReference type="ARBA" id="ARBA00022984"/>
    </source>
</evidence>
<evidence type="ECO:0000256" key="14">
    <source>
        <dbReference type="PIRSR" id="PIRSR618044-2"/>
    </source>
</evidence>
<gene>
    <name evidence="18" type="ORF">DW813_03485</name>
</gene>
<reference evidence="18 19" key="1">
    <citation type="submission" date="2018-08" db="EMBL/GenBank/DDBJ databases">
        <title>A genome reference for cultivated species of the human gut microbiota.</title>
        <authorList>
            <person name="Zou Y."/>
            <person name="Xue W."/>
            <person name="Luo G."/>
        </authorList>
    </citation>
    <scope>NUCLEOTIDE SEQUENCE [LARGE SCALE GENOMIC DNA]</scope>
    <source>
        <strain evidence="18 19">AM32-8LB</strain>
    </source>
</reference>
<feature type="active site" description="Proton acceptor" evidence="13">
    <location>
        <position position="75"/>
    </location>
</feature>
<evidence type="ECO:0000256" key="15">
    <source>
        <dbReference type="RuleBase" id="RU004016"/>
    </source>
</evidence>
<keyword evidence="11" id="KW-0961">Cell wall biogenesis/degradation</keyword>
<keyword evidence="6" id="KW-0645">Protease</keyword>
<comment type="catalytic activity">
    <reaction evidence="12">
        <text>Preferential cleavage: (Ac)2-L-Lys-D-Ala-|-D-Ala. Also transpeptidation of peptidyl-alanyl moieties that are N-acyl substituents of D-alanine.</text>
        <dbReference type="EC" id="3.4.16.4"/>
    </reaction>
</comment>
<dbReference type="Proteomes" id="UP000266391">
    <property type="component" value="Unassembled WGS sequence"/>
</dbReference>
<keyword evidence="10" id="KW-0573">Peptidoglycan synthesis</keyword>
<evidence type="ECO:0000256" key="5">
    <source>
        <dbReference type="ARBA" id="ARBA00022645"/>
    </source>
</evidence>
<comment type="caution">
    <text evidence="18">The sequence shown here is derived from an EMBL/GenBank/DDBJ whole genome shotgun (WGS) entry which is preliminary data.</text>
</comment>
<dbReference type="InterPro" id="IPR012907">
    <property type="entry name" value="Peptidase_S11_C"/>
</dbReference>
<dbReference type="EMBL" id="QSIQ01000003">
    <property type="protein sequence ID" value="RHD05416.1"/>
    <property type="molecule type" value="Genomic_DNA"/>
</dbReference>
<dbReference type="Gene3D" id="2.60.410.10">
    <property type="entry name" value="D-Ala-D-Ala carboxypeptidase, C-terminal domain"/>
    <property type="match status" value="1"/>
</dbReference>
<evidence type="ECO:0000256" key="11">
    <source>
        <dbReference type="ARBA" id="ARBA00023316"/>
    </source>
</evidence>
<dbReference type="EC" id="3.4.16.4" evidence="4"/>
<dbReference type="PRINTS" id="PR00725">
    <property type="entry name" value="DADACBPTASE1"/>
</dbReference>
<dbReference type="AlphaFoldDB" id="A0A396AIK0"/>
<evidence type="ECO:0000256" key="8">
    <source>
        <dbReference type="ARBA" id="ARBA00022801"/>
    </source>
</evidence>
<dbReference type="GO" id="GO:0008360">
    <property type="term" value="P:regulation of cell shape"/>
    <property type="evidence" value="ECO:0007669"/>
    <property type="project" value="UniProtKB-KW"/>
</dbReference>
<protein>
    <recommendedName>
        <fullName evidence="4">serine-type D-Ala-D-Ala carboxypeptidase</fullName>
        <ecNumber evidence="4">3.4.16.4</ecNumber>
    </recommendedName>
</protein>
<dbReference type="GO" id="GO:0009252">
    <property type="term" value="P:peptidoglycan biosynthetic process"/>
    <property type="evidence" value="ECO:0007669"/>
    <property type="project" value="UniProtKB-UniPathway"/>
</dbReference>
<evidence type="ECO:0000256" key="12">
    <source>
        <dbReference type="ARBA" id="ARBA00034000"/>
    </source>
</evidence>
<dbReference type="InterPro" id="IPR015956">
    <property type="entry name" value="Peniciliin-bd_prot_C_sf"/>
</dbReference>
<evidence type="ECO:0000256" key="3">
    <source>
        <dbReference type="ARBA" id="ARBA00007164"/>
    </source>
</evidence>
<feature type="domain" description="Peptidase S11 D-Ala-D-Ala carboxypeptidase A C-terminal" evidence="17">
    <location>
        <begin position="331"/>
        <end position="395"/>
    </location>
</feature>
<sequence>MSEEKKWVLGLKRAISFIICLIILFTYPTKLMAAQEPPEEAELFAKAAVLMDGGSGRILYSKNGSEALANASTTKILTCIIALENCDLEQITEVSVQAAKAPKVHLGAPAGQKFRMKDLIYAMMLESFNDCAVVIAEQVAGTTEHFSKLMNDYAKKIGCKDTFFITPNGLDAQKDSQFHHTTAEDLAQIMRYCIKESPKADQFLKITGEAEYTFTDVSGKYAYHCYNHNAFLKMMDGAVSGKTGFTGNAGYCYVGALEQNGKTYIVALLACGWPNNRTYKWSDTRKLMEYGLAAYERCDLDDIALDGSRFAPVPVEHAQGGRIGEQVYMKLHAVLKKDLSHVLLREGEQVTVEYRIAQKLSAPVKKGSCAGAIYYKLGGMVLREYQVETTEDMEKLDFEWCLRQVLKLAV</sequence>
<dbReference type="InterPro" id="IPR012338">
    <property type="entry name" value="Beta-lactam/transpept-like"/>
</dbReference>
<dbReference type="InterPro" id="IPR018044">
    <property type="entry name" value="Peptidase_S11"/>
</dbReference>
<evidence type="ECO:0000256" key="13">
    <source>
        <dbReference type="PIRSR" id="PIRSR618044-1"/>
    </source>
</evidence>
<evidence type="ECO:0000313" key="18">
    <source>
        <dbReference type="EMBL" id="RHD05416.1"/>
    </source>
</evidence>
<keyword evidence="8" id="KW-0378">Hydrolase</keyword>
<evidence type="ECO:0000256" key="9">
    <source>
        <dbReference type="ARBA" id="ARBA00022960"/>
    </source>
</evidence>
<evidence type="ECO:0000313" key="19">
    <source>
        <dbReference type="Proteomes" id="UP000266391"/>
    </source>
</evidence>
<keyword evidence="7" id="KW-0732">Signal</keyword>